<keyword evidence="1" id="KW-0808">Transferase</keyword>
<accession>A0ABX6ERM1</accession>
<dbReference type="GO" id="GO:0016740">
    <property type="term" value="F:transferase activity"/>
    <property type="evidence" value="ECO:0007669"/>
    <property type="project" value="UniProtKB-KW"/>
</dbReference>
<reference evidence="1 2" key="1">
    <citation type="journal article" date="2021" name="AMB Express">
        <title>Isolation and characterisation of Methylocystis spp. for poly-3-hydroxybutyrate production using waste methane feedstocks.</title>
        <authorList>
            <person name="Rumah B.L."/>
            <person name="Stead C.E."/>
            <person name="Claxton Stevens B.H."/>
            <person name="Minton N.P."/>
            <person name="Grosse-Honebrink A."/>
            <person name="Zhang Y."/>
        </authorList>
    </citation>
    <scope>NUCLEOTIDE SEQUENCE [LARGE SCALE GENOMIC DNA]</scope>
    <source>
        <strain evidence="1 2">BRCS1</strain>
    </source>
</reference>
<proteinExistence type="predicted"/>
<dbReference type="InterPro" id="IPR014942">
    <property type="entry name" value="AbiEii"/>
</dbReference>
<sequence length="305" mass="33918">MAFSEEYRRQVALLMRTLPQVAQEECFALKGGTAINLFVRDMPRLSVDIDLTYLPVAGRQDSLVAIDAAMKRIAVRIKQNIPGSRVAESQTEGTATKLNVRSEGVQTKIEVTPVMRGCAYEAQTQGVSQAVEEQFGFAEIQVLSFEDLYGGKIIAALDRQHPRDLFDVRNLLAGEGISDALRRAFIVYLLSHDRPMGEVLASGQKDISREYERGFQGMTAQPVPLSDLLAAREELVARIVGDMPDDHRRFLLSFEGGEPDWSLLDVAGAKDLPAIKWRQINLDKISKEKRQQLVAELEAALFSAQ</sequence>
<keyword evidence="2" id="KW-1185">Reference proteome</keyword>
<dbReference type="EMBL" id="CP044329">
    <property type="protein sequence ID" value="QGM95761.1"/>
    <property type="molecule type" value="Genomic_DNA"/>
</dbReference>
<gene>
    <name evidence="1" type="ORF">F7D13_16755</name>
</gene>
<evidence type="ECO:0000313" key="2">
    <source>
        <dbReference type="Proteomes" id="UP000424673"/>
    </source>
</evidence>
<protein>
    <submittedName>
        <fullName evidence="1">Nucleotidyl transferase AbiEii/AbiGii toxin family protein</fullName>
    </submittedName>
</protein>
<dbReference type="RefSeq" id="WP_154453926.1">
    <property type="nucleotide sequence ID" value="NZ_CP044329.1"/>
</dbReference>
<geneLocation type="plasmid" evidence="1 2">
    <name>unnamed1</name>
</geneLocation>
<dbReference type="Proteomes" id="UP000424673">
    <property type="component" value="Plasmid unnamed1"/>
</dbReference>
<dbReference type="Gene3D" id="3.10.450.620">
    <property type="entry name" value="JHP933, nucleotidyltransferase-like core domain"/>
    <property type="match status" value="1"/>
</dbReference>
<organism evidence="1 2">
    <name type="scientific">Methylocystis rosea</name>
    <dbReference type="NCBI Taxonomy" id="173366"/>
    <lineage>
        <taxon>Bacteria</taxon>
        <taxon>Pseudomonadati</taxon>
        <taxon>Pseudomonadota</taxon>
        <taxon>Alphaproteobacteria</taxon>
        <taxon>Hyphomicrobiales</taxon>
        <taxon>Methylocystaceae</taxon>
        <taxon>Methylocystis</taxon>
    </lineage>
</organism>
<evidence type="ECO:0000313" key="1">
    <source>
        <dbReference type="EMBL" id="QGM95761.1"/>
    </source>
</evidence>
<name>A0ABX6ERM1_9HYPH</name>
<dbReference type="Pfam" id="PF08843">
    <property type="entry name" value="AbiEii"/>
    <property type="match status" value="1"/>
</dbReference>
<keyword evidence="1" id="KW-0614">Plasmid</keyword>